<proteinExistence type="predicted"/>
<dbReference type="Proteomes" id="UP000515344">
    <property type="component" value="Chromosome"/>
</dbReference>
<evidence type="ECO:0000313" key="1">
    <source>
        <dbReference type="EMBL" id="QNA42808.1"/>
    </source>
</evidence>
<dbReference type="EMBL" id="CP060007">
    <property type="protein sequence ID" value="QNA42808.1"/>
    <property type="molecule type" value="Genomic_DNA"/>
</dbReference>
<protein>
    <submittedName>
        <fullName evidence="1">Uncharacterized protein</fullName>
    </submittedName>
</protein>
<keyword evidence="2" id="KW-1185">Reference proteome</keyword>
<organism evidence="1 2">
    <name type="scientific">Lacibacter sediminis</name>
    <dbReference type="NCBI Taxonomy" id="2760713"/>
    <lineage>
        <taxon>Bacteria</taxon>
        <taxon>Pseudomonadati</taxon>
        <taxon>Bacteroidota</taxon>
        <taxon>Chitinophagia</taxon>
        <taxon>Chitinophagales</taxon>
        <taxon>Chitinophagaceae</taxon>
        <taxon>Lacibacter</taxon>
    </lineage>
</organism>
<name>A0A7G5XBF5_9BACT</name>
<dbReference type="RefSeq" id="WP_182801074.1">
    <property type="nucleotide sequence ID" value="NZ_CP060007.1"/>
</dbReference>
<sequence length="84" mass="9693">MKKPLFFDDQAHIAEQFTIVEDHTSQLAALAFHKVNAYKLSLQNHAYCMSRAELHNLLKSTLFNYVHPCTVLQMVSYFDDSSDN</sequence>
<dbReference type="AlphaFoldDB" id="A0A7G5XBF5"/>
<gene>
    <name evidence="1" type="ORF">H4075_11945</name>
</gene>
<evidence type="ECO:0000313" key="2">
    <source>
        <dbReference type="Proteomes" id="UP000515344"/>
    </source>
</evidence>
<dbReference type="KEGG" id="lacs:H4075_11945"/>
<reference evidence="2" key="1">
    <citation type="submission" date="2020-08" db="EMBL/GenBank/DDBJ databases">
        <title>Lacibacter sp. S13-6-6 genome sequencing.</title>
        <authorList>
            <person name="Jin L."/>
        </authorList>
    </citation>
    <scope>NUCLEOTIDE SEQUENCE [LARGE SCALE GENOMIC DNA]</scope>
    <source>
        <strain evidence="2">S13-6-6</strain>
    </source>
</reference>
<accession>A0A7G5XBF5</accession>